<dbReference type="PANTHER" id="PTHR12157:SF25">
    <property type="entry name" value="REGULATING SYNAPTIC MEMBRANE EXOCYTOSIS PROTEIN 3"/>
    <property type="match status" value="1"/>
</dbReference>
<feature type="region of interest" description="Disordered" evidence="1">
    <location>
        <begin position="284"/>
        <end position="313"/>
    </location>
</feature>
<gene>
    <name evidence="3" type="ORF">KUF71_023115</name>
</gene>
<feature type="compositionally biased region" description="Low complexity" evidence="1">
    <location>
        <begin position="940"/>
        <end position="951"/>
    </location>
</feature>
<dbReference type="GO" id="GO:0050806">
    <property type="term" value="P:positive regulation of synaptic transmission"/>
    <property type="evidence" value="ECO:0007669"/>
    <property type="project" value="TreeGrafter"/>
</dbReference>
<dbReference type="GO" id="GO:0048167">
    <property type="term" value="P:regulation of synaptic plasticity"/>
    <property type="evidence" value="ECO:0007669"/>
    <property type="project" value="TreeGrafter"/>
</dbReference>
<dbReference type="GO" id="GO:2000300">
    <property type="term" value="P:regulation of synaptic vesicle exocytosis"/>
    <property type="evidence" value="ECO:0007669"/>
    <property type="project" value="TreeGrafter"/>
</dbReference>
<feature type="compositionally biased region" description="Gly residues" evidence="1">
    <location>
        <begin position="146"/>
        <end position="165"/>
    </location>
</feature>
<proteinExistence type="predicted"/>
<feature type="region of interest" description="Disordered" evidence="1">
    <location>
        <begin position="1212"/>
        <end position="1239"/>
    </location>
</feature>
<feature type="compositionally biased region" description="Basic and acidic residues" evidence="1">
    <location>
        <begin position="899"/>
        <end position="910"/>
    </location>
</feature>
<feature type="compositionally biased region" description="Basic residues" evidence="1">
    <location>
        <begin position="1330"/>
        <end position="1340"/>
    </location>
</feature>
<dbReference type="SUPFAM" id="SSF57903">
    <property type="entry name" value="FYVE/PHD zinc finger"/>
    <property type="match status" value="1"/>
</dbReference>
<feature type="region of interest" description="Disordered" evidence="1">
    <location>
        <begin position="379"/>
        <end position="743"/>
    </location>
</feature>
<feature type="compositionally biased region" description="Pro residues" evidence="1">
    <location>
        <begin position="105"/>
        <end position="115"/>
    </location>
</feature>
<sequence length="1564" mass="164328">MSIYRDALSPFHPPSIVSLSSIHMAADNVAGQSAARRGPMGTNLLNTMLGEEEQKPGGPGGPPGGQMGHHPQGGLGGGLGPQQHPPQPILMRGSMGAFPRAGGPGGPPRGVPPGLTPQGGMRPGMGMGPPVGMGGRMNGPRMMGPRGPGGPMGPMGPGGPMRMGGPGPPGGPPQGPGGPGMMGSMGGPLGGPHHAGPLGGPGQGFPRPGGPHGPISGMGGPGAPGPGAFGGPPHFPAGPGGPGVLGGPGGPHAPPPPAGGVPEVDLSHLSEEERAMIQNVMAKAQQLDKGETGPTINSRKELDSRGPLHQPDNRTNQFGFKSCSICHMREVGNGVGQECVECRSLTCHVCGALVPASHDASKNTEWMCKMCMKRTNVQPVPWQPPGQRNQPGVTSQQQQPWDSQLRRTGSLEREREYQEGAERAERSTFRESSPSPPSVGRPMAGPLAAPLPASPFTPVSTSSPGSPMSAQVQAILAEDREQREREARDREMEREGERERLEERARELEAQRLREKEQGRDILIVSRDISPPSSTGSEVEEEEDLSPEVSDDERLMSPAASVPAGSAAAPSPSTVVSSSQPPSIPAPALPEFYQTAIGPIPEEDEEVSSPTAPDGVSSLRRRHKTPPISVPASSAAASISLTSSAASATASTSTTSVSSISSGGGVYNTTMDDGRSHMGPSANPMSGTQSLPQSPRAQLRSQRSLDGALGGSLGGLTNAGRGSDLGRGRGTLGRPGSRESMFDSQQRDIVNSDFAPRNGISGSMDIDRPIGQGGTGMEQGLYGTATSMPGHQGGPLGALSHGPAPMGQGMSSMSGMTGLNNMIGNQAVGGVPGVSSTGMSGVSVLQGMGPYGTGLSGGTHSKTSTAVSTATTSGTSISGMLADFSRALGLGNTSPRPSPSEERPPLDPHDTLAALHPPPLYGSAGTTNTTTTPSMGGGLHAVHGLGATAGLSNPSGLSSAQGPVTSGLGGTPMSTPQGTPVGTPRGPRDQGGDSSDTMSETDSQKSLRNRRKLPPIPADQEAAPLPTKKRERKSHSADRFRSFSPLRQASLDGSSARSSSLMLTRPSASETNLRKITHGVEQAPRPGSALGLLQGSSVVSSTGLPVTASSLYASNQMSDLASVLPPDLRHLLGPGAGGAHSLHADSYSKTMPSYMQSLKEQLKEEMRADRRRLLSLDKERELRFRREREKFEALRDPLKRLEMQRKMASPVLSRSRKLRVHRRQLSDPKIHPPFSPITEDRDLENEYERGYLGFLHKPPYKSYEYESIDDGHRSEWDPSHSYLSTSYAAAGGALRETAINSVLDDDRYFSSSRSGMRRSSADVLASRGSLGRKPHRKPRSWHPSPYGSDEDDDAVFREEKKAKIKAEIARRRREIEVNDRLHEELVRLAKIRESAELGYDGAPGATTAVYASNELALSRHAAQVAAGVRHPATGAVGPSDYASSSVLKSIDELLLTDPMDYSHHRSRSPRRHHVPGVHPGVSEEDRSIERIASTFRTDDYTAGLYERLSDFSPLTDFTPHAMPLLPDMPTRSRKLLEDLGSSPITESVLALPQKGKYGSRLYAK</sequence>
<feature type="compositionally biased region" description="Polar residues" evidence="1">
    <location>
        <begin position="459"/>
        <end position="472"/>
    </location>
</feature>
<protein>
    <submittedName>
        <fullName evidence="3">Rab-3-interacting molecule unc-10</fullName>
    </submittedName>
</protein>
<feature type="compositionally biased region" description="Basic residues" evidence="1">
    <location>
        <begin position="1464"/>
        <end position="1475"/>
    </location>
</feature>
<feature type="compositionally biased region" description="Acidic residues" evidence="1">
    <location>
        <begin position="538"/>
        <end position="551"/>
    </location>
</feature>
<feature type="compositionally biased region" description="Gly residues" evidence="1">
    <location>
        <begin position="723"/>
        <end position="733"/>
    </location>
</feature>
<dbReference type="GO" id="GO:0044325">
    <property type="term" value="F:transmembrane transporter binding"/>
    <property type="evidence" value="ECO:0007669"/>
    <property type="project" value="TreeGrafter"/>
</dbReference>
<dbReference type="InterPro" id="IPR039032">
    <property type="entry name" value="Rim-like"/>
</dbReference>
<dbReference type="GO" id="GO:0048788">
    <property type="term" value="C:cytoskeleton of presynaptic active zone"/>
    <property type="evidence" value="ECO:0007669"/>
    <property type="project" value="TreeGrafter"/>
</dbReference>
<dbReference type="PANTHER" id="PTHR12157">
    <property type="entry name" value="REGULATING SYNAPTIC MEMBRANE EXOCYTOSIS PROTEIN"/>
    <property type="match status" value="1"/>
</dbReference>
<feature type="region of interest" description="Disordered" evidence="1">
    <location>
        <begin position="50"/>
        <end position="264"/>
    </location>
</feature>
<evidence type="ECO:0000256" key="1">
    <source>
        <dbReference type="SAM" id="MobiDB-lite"/>
    </source>
</evidence>
<feature type="compositionally biased region" description="Gly residues" evidence="1">
    <location>
        <begin position="210"/>
        <end position="230"/>
    </location>
</feature>
<evidence type="ECO:0000313" key="4">
    <source>
        <dbReference type="Proteomes" id="UP001219518"/>
    </source>
</evidence>
<feature type="compositionally biased region" description="Basic residues" evidence="1">
    <location>
        <begin position="1214"/>
        <end position="1223"/>
    </location>
</feature>
<dbReference type="InterPro" id="IPR041282">
    <property type="entry name" value="FYVE_2"/>
</dbReference>
<evidence type="ECO:0000259" key="2">
    <source>
        <dbReference type="Pfam" id="PF02318"/>
    </source>
</evidence>
<accession>A0AAE1H327</accession>
<feature type="compositionally biased region" description="Gly residues" evidence="1">
    <location>
        <begin position="121"/>
        <end position="137"/>
    </location>
</feature>
<feature type="compositionally biased region" description="Polar residues" evidence="1">
    <location>
        <begin position="992"/>
        <end position="1006"/>
    </location>
</feature>
<comment type="caution">
    <text evidence="3">The sequence shown here is derived from an EMBL/GenBank/DDBJ whole genome shotgun (WGS) entry which is preliminary data.</text>
</comment>
<organism evidence="3 4">
    <name type="scientific">Frankliniella fusca</name>
    <dbReference type="NCBI Taxonomy" id="407009"/>
    <lineage>
        <taxon>Eukaryota</taxon>
        <taxon>Metazoa</taxon>
        <taxon>Ecdysozoa</taxon>
        <taxon>Arthropoda</taxon>
        <taxon>Hexapoda</taxon>
        <taxon>Insecta</taxon>
        <taxon>Pterygota</taxon>
        <taxon>Neoptera</taxon>
        <taxon>Paraneoptera</taxon>
        <taxon>Thysanoptera</taxon>
        <taxon>Terebrantia</taxon>
        <taxon>Thripoidea</taxon>
        <taxon>Thripidae</taxon>
        <taxon>Frankliniella</taxon>
    </lineage>
</organism>
<feature type="compositionally biased region" description="Low complexity" evidence="1">
    <location>
        <begin position="626"/>
        <end position="661"/>
    </location>
</feature>
<feature type="compositionally biased region" description="Basic and acidic residues" evidence="1">
    <location>
        <begin position="477"/>
        <end position="520"/>
    </location>
</feature>
<dbReference type="GO" id="GO:0042734">
    <property type="term" value="C:presynaptic membrane"/>
    <property type="evidence" value="ECO:0007669"/>
    <property type="project" value="TreeGrafter"/>
</dbReference>
<evidence type="ECO:0000313" key="3">
    <source>
        <dbReference type="EMBL" id="KAK3913658.1"/>
    </source>
</evidence>
<feature type="compositionally biased region" description="Pro residues" evidence="1">
    <location>
        <begin position="166"/>
        <end position="176"/>
    </location>
</feature>
<name>A0AAE1H327_9NEOP</name>
<feature type="compositionally biased region" description="Polar residues" evidence="1">
    <location>
        <begin position="683"/>
        <end position="702"/>
    </location>
</feature>
<dbReference type="EMBL" id="JAHWGI010000335">
    <property type="protein sequence ID" value="KAK3913658.1"/>
    <property type="molecule type" value="Genomic_DNA"/>
</dbReference>
<reference evidence="3" key="1">
    <citation type="submission" date="2021-07" db="EMBL/GenBank/DDBJ databases">
        <authorList>
            <person name="Catto M.A."/>
            <person name="Jacobson A."/>
            <person name="Kennedy G."/>
            <person name="Labadie P."/>
            <person name="Hunt B.G."/>
            <person name="Srinivasan R."/>
        </authorList>
    </citation>
    <scope>NUCLEOTIDE SEQUENCE</scope>
    <source>
        <strain evidence="3">PL_HMW_Pooled</strain>
        <tissue evidence="3">Head</tissue>
    </source>
</reference>
<reference evidence="3" key="2">
    <citation type="journal article" date="2023" name="BMC Genomics">
        <title>Pest status, molecular evolution, and epigenetic factors derived from the genome assembly of Frankliniella fusca, a thysanopteran phytovirus vector.</title>
        <authorList>
            <person name="Catto M.A."/>
            <person name="Labadie P.E."/>
            <person name="Jacobson A.L."/>
            <person name="Kennedy G.G."/>
            <person name="Srinivasan R."/>
            <person name="Hunt B.G."/>
        </authorList>
    </citation>
    <scope>NUCLEOTIDE SEQUENCE</scope>
    <source>
        <strain evidence="3">PL_HMW_Pooled</strain>
    </source>
</reference>
<feature type="compositionally biased region" description="Gly residues" evidence="1">
    <location>
        <begin position="63"/>
        <end position="80"/>
    </location>
</feature>
<dbReference type="InterPro" id="IPR013083">
    <property type="entry name" value="Znf_RING/FYVE/PHD"/>
</dbReference>
<dbReference type="Pfam" id="PF02318">
    <property type="entry name" value="FYVE_2"/>
    <property type="match status" value="1"/>
</dbReference>
<feature type="compositionally biased region" description="Low complexity" evidence="1">
    <location>
        <begin position="442"/>
        <end position="458"/>
    </location>
</feature>
<dbReference type="GO" id="GO:0031267">
    <property type="term" value="F:small GTPase binding"/>
    <property type="evidence" value="ECO:0007669"/>
    <property type="project" value="InterPro"/>
</dbReference>
<feature type="compositionally biased region" description="Low complexity" evidence="1">
    <location>
        <begin position="1050"/>
        <end position="1063"/>
    </location>
</feature>
<feature type="domain" description="FYVE-type zinc finger" evidence="2">
    <location>
        <begin position="267"/>
        <end position="376"/>
    </location>
</feature>
<feature type="compositionally biased region" description="Low complexity" evidence="1">
    <location>
        <begin position="557"/>
        <end position="581"/>
    </location>
</feature>
<feature type="compositionally biased region" description="Polar residues" evidence="1">
    <location>
        <begin position="952"/>
        <end position="964"/>
    </location>
</feature>
<feature type="compositionally biased region" description="Gly residues" evidence="1">
    <location>
        <begin position="177"/>
        <end position="190"/>
    </location>
</feature>
<feature type="compositionally biased region" description="Basic and acidic residues" evidence="1">
    <location>
        <begin position="409"/>
        <end position="429"/>
    </location>
</feature>
<dbReference type="Gene3D" id="3.30.40.10">
    <property type="entry name" value="Zinc/RING finger domain, C3HC4 (zinc finger)"/>
    <property type="match status" value="1"/>
</dbReference>
<feature type="compositionally biased region" description="Polar residues" evidence="1">
    <location>
        <begin position="386"/>
        <end position="402"/>
    </location>
</feature>
<dbReference type="GO" id="GO:0048791">
    <property type="term" value="P:calcium ion-regulated exocytosis of neurotransmitter"/>
    <property type="evidence" value="ECO:0007669"/>
    <property type="project" value="TreeGrafter"/>
</dbReference>
<dbReference type="InterPro" id="IPR011011">
    <property type="entry name" value="Znf_FYVE_PHD"/>
</dbReference>
<feature type="region of interest" description="Disordered" evidence="1">
    <location>
        <begin position="1462"/>
        <end position="1485"/>
    </location>
</feature>
<feature type="compositionally biased region" description="Gly residues" evidence="1">
    <location>
        <begin position="238"/>
        <end position="250"/>
    </location>
</feature>
<feature type="region of interest" description="Disordered" evidence="1">
    <location>
        <begin position="1319"/>
        <end position="1353"/>
    </location>
</feature>
<dbReference type="Proteomes" id="UP001219518">
    <property type="component" value="Unassembled WGS sequence"/>
</dbReference>
<feature type="region of interest" description="Disordered" evidence="1">
    <location>
        <begin position="887"/>
        <end position="1069"/>
    </location>
</feature>
<keyword evidence="4" id="KW-1185">Reference proteome</keyword>
<dbReference type="GO" id="GO:0042391">
    <property type="term" value="P:regulation of membrane potential"/>
    <property type="evidence" value="ECO:0007669"/>
    <property type="project" value="TreeGrafter"/>
</dbReference>